<dbReference type="GO" id="GO:0031177">
    <property type="term" value="F:phosphopantetheine binding"/>
    <property type="evidence" value="ECO:0007669"/>
    <property type="project" value="TreeGrafter"/>
</dbReference>
<dbReference type="InterPro" id="IPR023213">
    <property type="entry name" value="CAT-like_dom_sf"/>
</dbReference>
<gene>
    <name evidence="2" type="ORF">BN851_0093060</name>
</gene>
<dbReference type="Gene3D" id="3.30.559.30">
    <property type="entry name" value="Nonribosomal peptide synthetase, condensation domain"/>
    <property type="match status" value="1"/>
</dbReference>
<dbReference type="PANTHER" id="PTHR45527">
    <property type="entry name" value="NONRIBOSOMAL PEPTIDE SYNTHETASE"/>
    <property type="match status" value="1"/>
</dbReference>
<dbReference type="GO" id="GO:0043041">
    <property type="term" value="P:amino acid activation for nonribosomal peptide biosynthetic process"/>
    <property type="evidence" value="ECO:0007669"/>
    <property type="project" value="TreeGrafter"/>
</dbReference>
<evidence type="ECO:0000313" key="2">
    <source>
        <dbReference type="EMBL" id="CEG03704.1"/>
    </source>
</evidence>
<dbReference type="SUPFAM" id="SSF52777">
    <property type="entry name" value="CoA-dependent acyltransferases"/>
    <property type="match status" value="1"/>
</dbReference>
<dbReference type="GO" id="GO:0003824">
    <property type="term" value="F:catalytic activity"/>
    <property type="evidence" value="ECO:0007669"/>
    <property type="project" value="InterPro"/>
</dbReference>
<dbReference type="EMBL" id="CBMG010001866">
    <property type="protein sequence ID" value="CEG03704.1"/>
    <property type="molecule type" value="Genomic_DNA"/>
</dbReference>
<evidence type="ECO:0000259" key="1">
    <source>
        <dbReference type="Pfam" id="PF00668"/>
    </source>
</evidence>
<dbReference type="AlphaFoldDB" id="A0A090M9D2"/>
<dbReference type="Pfam" id="PF00668">
    <property type="entry name" value="Condensation"/>
    <property type="match status" value="1"/>
</dbReference>
<dbReference type="InterPro" id="IPR001242">
    <property type="entry name" value="Condensation_dom"/>
</dbReference>
<protein>
    <submittedName>
        <fullName evidence="2">WGS project CBMG000000000 data, contig CS5907-c001870</fullName>
    </submittedName>
</protein>
<name>A0A090M9D2_9HYPO</name>
<proteinExistence type="predicted"/>
<comment type="caution">
    <text evidence="2">The sequence shown here is derived from an EMBL/GenBank/DDBJ whole genome shotgun (WGS) entry which is preliminary data.</text>
</comment>
<sequence length="249" mass="27514">MHDELASPVVPYNRFMRYLSRSPFEKAEAFWKDQLQGNVPRSYPALPSPAYLPRPNVKMQAFVPMDMNNAKIGGWDMPLSVMLRAAWAVVMATYSGSDDVIFASTLSGRSAPVAGISDITGPTMTTVPIRITIDRQGSVLDFLRAVNEQVTRMIAFEQTGLQDIRRLVGKADDALGLGLTTNFLVQPAEAESQESALMVSERDDAATLDFEAYLLILECCVESTGVTLKVQYDDNVVNVKRVESNRQSQ</sequence>
<dbReference type="Gene3D" id="3.30.559.10">
    <property type="entry name" value="Chloramphenicol acetyltransferase-like domain"/>
    <property type="match status" value="1"/>
</dbReference>
<reference evidence="2" key="1">
    <citation type="submission" date="2013-05" db="EMBL/GenBank/DDBJ databases">
        <title>Draft genome sequences of six wheat associated Fusarium spp. isolates.</title>
        <authorList>
            <person name="Moolhuijzen P.M."/>
            <person name="Manners J.M."/>
            <person name="Wilcox S."/>
            <person name="Bellgard M.I."/>
            <person name="Gardiner D.M."/>
        </authorList>
    </citation>
    <scope>NUCLEOTIDE SEQUENCE</scope>
    <source>
        <strain evidence="2">CS5907</strain>
    </source>
</reference>
<dbReference type="PANTHER" id="PTHR45527:SF1">
    <property type="entry name" value="FATTY ACID SYNTHASE"/>
    <property type="match status" value="1"/>
</dbReference>
<feature type="domain" description="Condensation" evidence="1">
    <location>
        <begin position="12"/>
        <end position="233"/>
    </location>
</feature>
<accession>A0A090M9D2</accession>
<dbReference type="GO" id="GO:0005737">
    <property type="term" value="C:cytoplasm"/>
    <property type="evidence" value="ECO:0007669"/>
    <property type="project" value="TreeGrafter"/>
</dbReference>
<dbReference type="GO" id="GO:0044550">
    <property type="term" value="P:secondary metabolite biosynthetic process"/>
    <property type="evidence" value="ECO:0007669"/>
    <property type="project" value="TreeGrafter"/>
</dbReference>
<organism evidence="2">
    <name type="scientific">Fusarium acuminatum CS5907</name>
    <dbReference type="NCBI Taxonomy" id="1318461"/>
    <lineage>
        <taxon>Eukaryota</taxon>
        <taxon>Fungi</taxon>
        <taxon>Dikarya</taxon>
        <taxon>Ascomycota</taxon>
        <taxon>Pezizomycotina</taxon>
        <taxon>Sordariomycetes</taxon>
        <taxon>Hypocreomycetidae</taxon>
        <taxon>Hypocreales</taxon>
        <taxon>Nectriaceae</taxon>
        <taxon>Fusarium</taxon>
        <taxon>Fusarium tricinctum species complex</taxon>
    </lineage>
</organism>